<dbReference type="Pfam" id="PF16220">
    <property type="entry name" value="DUF4880"/>
    <property type="match status" value="1"/>
</dbReference>
<proteinExistence type="predicted"/>
<evidence type="ECO:0000259" key="1">
    <source>
        <dbReference type="Pfam" id="PF04773"/>
    </source>
</evidence>
<comment type="caution">
    <text evidence="3">The sequence shown here is derived from an EMBL/GenBank/DDBJ whole genome shotgun (WGS) entry which is preliminary data.</text>
</comment>
<organism evidence="3 4">
    <name type="scientific">Pseudomonas fulva</name>
    <dbReference type="NCBI Taxonomy" id="47880"/>
    <lineage>
        <taxon>Bacteria</taxon>
        <taxon>Pseudomonadati</taxon>
        <taxon>Pseudomonadota</taxon>
        <taxon>Gammaproteobacteria</taxon>
        <taxon>Pseudomonadales</taxon>
        <taxon>Pseudomonadaceae</taxon>
        <taxon>Pseudomonas</taxon>
    </lineage>
</organism>
<dbReference type="PANTHER" id="PTHR30273">
    <property type="entry name" value="PERIPLASMIC SIGNAL SENSOR AND SIGMA FACTOR ACTIVATOR FECR-RELATED"/>
    <property type="match status" value="1"/>
</dbReference>
<dbReference type="Proteomes" id="UP000032068">
    <property type="component" value="Unassembled WGS sequence"/>
</dbReference>
<gene>
    <name evidence="3" type="ORF">RU08_03005</name>
</gene>
<evidence type="ECO:0000259" key="2">
    <source>
        <dbReference type="Pfam" id="PF16220"/>
    </source>
</evidence>
<dbReference type="InterPro" id="IPR012373">
    <property type="entry name" value="Ferrdict_sens_TM"/>
</dbReference>
<dbReference type="InterPro" id="IPR006860">
    <property type="entry name" value="FecR"/>
</dbReference>
<dbReference type="Pfam" id="PF04773">
    <property type="entry name" value="FecR"/>
    <property type="match status" value="1"/>
</dbReference>
<dbReference type="PANTHER" id="PTHR30273:SF2">
    <property type="entry name" value="PROTEIN FECR"/>
    <property type="match status" value="1"/>
</dbReference>
<dbReference type="Gene3D" id="2.60.120.1440">
    <property type="match status" value="1"/>
</dbReference>
<sequence>MDRQTLEAAATWYVQLNATPPSEAERLAHREWLAQHPGHRQAWARVERLQHQLGGLPADVALPALDGVRARRRAVLKTLGLLLASGAAGWASFDLAPTQDWLADQRTATGERRHLQLSDGSVLDLNTATAVDIRFDASLRQLQLHRGEILVRTAADPAGRPFVVHTAQGSVRALGTCFSVRCEGDSTQVAVLEDEVEVRAARQPGRAVHIGANQRVAVEAAAVGTPSALPPGAGAWAQGMLTVIDWRLDAFVAELGRYRPGYLSCADAVADLRLSGAFRIDDTDIILENLGASLPIRVRYLSRYWARIEAA</sequence>
<feature type="domain" description="FecR protein" evidence="1">
    <location>
        <begin position="106"/>
        <end position="197"/>
    </location>
</feature>
<name>A0A0D0KAD1_9PSED</name>
<dbReference type="EMBL" id="JXQW01000005">
    <property type="protein sequence ID" value="KIQ05718.1"/>
    <property type="molecule type" value="Genomic_DNA"/>
</dbReference>
<feature type="domain" description="FecR N-terminal" evidence="2">
    <location>
        <begin position="7"/>
        <end position="49"/>
    </location>
</feature>
<reference evidence="3 4" key="1">
    <citation type="submission" date="2014-12" db="EMBL/GenBank/DDBJ databases">
        <title>16Stimator: statistical estimation of ribosomal gene copy numbers from draft genome assemblies.</title>
        <authorList>
            <person name="Perisin M.A."/>
            <person name="Vetter M."/>
            <person name="Gilbert J.A."/>
            <person name="Bergelson J."/>
        </authorList>
    </citation>
    <scope>NUCLEOTIDE SEQUENCE [LARGE SCALE GENOMIC DNA]</scope>
    <source>
        <strain evidence="3 4">MEJ086</strain>
    </source>
</reference>
<evidence type="ECO:0000313" key="4">
    <source>
        <dbReference type="Proteomes" id="UP000032068"/>
    </source>
</evidence>
<accession>A0A0D0KAD1</accession>
<dbReference type="GO" id="GO:0016989">
    <property type="term" value="F:sigma factor antagonist activity"/>
    <property type="evidence" value="ECO:0007669"/>
    <property type="project" value="TreeGrafter"/>
</dbReference>
<evidence type="ECO:0000313" key="3">
    <source>
        <dbReference type="EMBL" id="KIQ05718.1"/>
    </source>
</evidence>
<dbReference type="OrthoDB" id="1099576at2"/>
<protein>
    <submittedName>
        <fullName evidence="3">Iron dicitrate transport regulator FecR</fullName>
    </submittedName>
</protein>
<dbReference type="RefSeq" id="WP_042552317.1">
    <property type="nucleotide sequence ID" value="NZ_JXQW01000005.1"/>
</dbReference>
<dbReference type="AlphaFoldDB" id="A0A0D0KAD1"/>
<dbReference type="InterPro" id="IPR032623">
    <property type="entry name" value="FecR_N"/>
</dbReference>
<dbReference type="PIRSF" id="PIRSF018266">
    <property type="entry name" value="FecR"/>
    <property type="match status" value="1"/>
</dbReference>